<feature type="compositionally biased region" description="Pro residues" evidence="1">
    <location>
        <begin position="288"/>
        <end position="297"/>
    </location>
</feature>
<reference evidence="2" key="1">
    <citation type="submission" date="2020-05" db="EMBL/GenBank/DDBJ databases">
        <title>Mycena genomes resolve the evolution of fungal bioluminescence.</title>
        <authorList>
            <person name="Tsai I.J."/>
        </authorList>
    </citation>
    <scope>NUCLEOTIDE SEQUENCE</scope>
    <source>
        <strain evidence="2">CCC161011</strain>
    </source>
</reference>
<keyword evidence="3" id="KW-1185">Reference proteome</keyword>
<protein>
    <submittedName>
        <fullName evidence="2">Uncharacterized protein</fullName>
    </submittedName>
</protein>
<comment type="caution">
    <text evidence="2">The sequence shown here is derived from an EMBL/GenBank/DDBJ whole genome shotgun (WGS) entry which is preliminary data.</text>
</comment>
<sequence>MLAYATLPPYATPPHALRYTPPPALRYAVCPPLRRPPYATSLPVPHYIAAALPHAAASSHAMLSRRLFYITQRQHLHAVYAVHVALGPCPPYAALLYAARPTLYRYPTLGRCPPYVTQRPRRARRSPSPARPMLRHATPLLVPRHIAAARPHTAAPSRSPLPSIPGALLQPRQSGRPSTRAPYDLVTIPPALQRPRPRPHEDVPASATMVCSAANRVAALRRPPSSPTACPVTPLSKTSHTTSPRSRVPHHAYAHTRHDENRRRRHPLSPISSPSPPRTDRNLLTRCMPPPARHPQA</sequence>
<dbReference type="EMBL" id="JACAZI010000012">
    <property type="protein sequence ID" value="KAF7346873.1"/>
    <property type="molecule type" value="Genomic_DNA"/>
</dbReference>
<evidence type="ECO:0000313" key="3">
    <source>
        <dbReference type="Proteomes" id="UP000620124"/>
    </source>
</evidence>
<evidence type="ECO:0000313" key="2">
    <source>
        <dbReference type="EMBL" id="KAF7346873.1"/>
    </source>
</evidence>
<feature type="region of interest" description="Disordered" evidence="1">
    <location>
        <begin position="150"/>
        <end position="205"/>
    </location>
</feature>
<accession>A0A8H7CTI1</accession>
<proteinExistence type="predicted"/>
<dbReference type="AlphaFoldDB" id="A0A8H7CTI1"/>
<feature type="region of interest" description="Disordered" evidence="1">
    <location>
        <begin position="219"/>
        <end position="297"/>
    </location>
</feature>
<evidence type="ECO:0000256" key="1">
    <source>
        <dbReference type="SAM" id="MobiDB-lite"/>
    </source>
</evidence>
<dbReference type="Proteomes" id="UP000620124">
    <property type="component" value="Unassembled WGS sequence"/>
</dbReference>
<gene>
    <name evidence="2" type="ORF">MVEN_01439200</name>
</gene>
<feature type="compositionally biased region" description="Polar residues" evidence="1">
    <location>
        <begin position="235"/>
        <end position="245"/>
    </location>
</feature>
<organism evidence="2 3">
    <name type="scientific">Mycena venus</name>
    <dbReference type="NCBI Taxonomy" id="2733690"/>
    <lineage>
        <taxon>Eukaryota</taxon>
        <taxon>Fungi</taxon>
        <taxon>Dikarya</taxon>
        <taxon>Basidiomycota</taxon>
        <taxon>Agaricomycotina</taxon>
        <taxon>Agaricomycetes</taxon>
        <taxon>Agaricomycetidae</taxon>
        <taxon>Agaricales</taxon>
        <taxon>Marasmiineae</taxon>
        <taxon>Mycenaceae</taxon>
        <taxon>Mycena</taxon>
    </lineage>
</organism>
<name>A0A8H7CTI1_9AGAR</name>